<dbReference type="InterPro" id="IPR027417">
    <property type="entry name" value="P-loop_NTPase"/>
</dbReference>
<dbReference type="Pfam" id="PF03354">
    <property type="entry name" value="TerL_ATPase"/>
    <property type="match status" value="1"/>
</dbReference>
<organism evidence="3 4">
    <name type="scientific">Bacillus seohaeanensis</name>
    <dbReference type="NCBI Taxonomy" id="284580"/>
    <lineage>
        <taxon>Bacteria</taxon>
        <taxon>Bacillati</taxon>
        <taxon>Bacillota</taxon>
        <taxon>Bacilli</taxon>
        <taxon>Bacillales</taxon>
        <taxon>Bacillaceae</taxon>
        <taxon>Bacillus</taxon>
    </lineage>
</organism>
<evidence type="ECO:0000259" key="2">
    <source>
        <dbReference type="Pfam" id="PF20441"/>
    </source>
</evidence>
<dbReference type="RefSeq" id="WP_377935214.1">
    <property type="nucleotide sequence ID" value="NZ_JBHUMF010000026.1"/>
</dbReference>
<evidence type="ECO:0000259" key="1">
    <source>
        <dbReference type="Pfam" id="PF03354"/>
    </source>
</evidence>
<gene>
    <name evidence="3" type="ORF">ACFSUL_10675</name>
</gene>
<dbReference type="Proteomes" id="UP001597506">
    <property type="component" value="Unassembled WGS sequence"/>
</dbReference>
<dbReference type="Gene3D" id="3.40.50.300">
    <property type="entry name" value="P-loop containing nucleotide triphosphate hydrolases"/>
    <property type="match status" value="1"/>
</dbReference>
<dbReference type="InterPro" id="IPR005021">
    <property type="entry name" value="Terminase_largesu-like"/>
</dbReference>
<feature type="domain" description="Terminase large subunit-like ATPase" evidence="1">
    <location>
        <begin position="79"/>
        <end position="246"/>
    </location>
</feature>
<accession>A0ABW5RRA3</accession>
<comment type="caution">
    <text evidence="3">The sequence shown here is derived from an EMBL/GenBank/DDBJ whole genome shotgun (WGS) entry which is preliminary data.</text>
</comment>
<dbReference type="EMBL" id="JBHUMF010000026">
    <property type="protein sequence ID" value="MFD2681207.1"/>
    <property type="molecule type" value="Genomic_DNA"/>
</dbReference>
<feature type="domain" description="Terminase large subunit-like endonuclease" evidence="2">
    <location>
        <begin position="262"/>
        <end position="551"/>
    </location>
</feature>
<keyword evidence="4" id="KW-1185">Reference proteome</keyword>
<reference evidence="4" key="1">
    <citation type="journal article" date="2019" name="Int. J. Syst. Evol. Microbiol.">
        <title>The Global Catalogue of Microorganisms (GCM) 10K type strain sequencing project: providing services to taxonomists for standard genome sequencing and annotation.</title>
        <authorList>
            <consortium name="The Broad Institute Genomics Platform"/>
            <consortium name="The Broad Institute Genome Sequencing Center for Infectious Disease"/>
            <person name="Wu L."/>
            <person name="Ma J."/>
        </authorList>
    </citation>
    <scope>NUCLEOTIDE SEQUENCE [LARGE SCALE GENOMIC DNA]</scope>
    <source>
        <strain evidence="4">KCTC 3913</strain>
    </source>
</reference>
<evidence type="ECO:0000313" key="4">
    <source>
        <dbReference type="Proteomes" id="UP001597506"/>
    </source>
</evidence>
<sequence>MLREWLIEYSNDVLSGEIVACKKEKQACRRFLKDLDKEGTDNFPYVFDEEKAMRFLNWMTLFKHTKGVLAGQNIVPTPIQIFIFSNIYGWIHQKTGLRRFKRAYWQVGRKSAKSQSLACVSSYESMALGENMSEVYIGATKSEQSKIVWNEIKAQVQGTDFFKNKYKIAYGKIEHLKTNSFITALSKDANKSGDGFNPQCAVIDEYHAHQTSEILDVLQSGMGARPQPLTMIITTAGFELSNPCYRVEYPYVSKIIDPESSIENDEYFVMINELDEGDDIKDERNWVKANPILCSYDEGIAYLRGELKAALDVPEKMRNFLTKNMNIWVNQRDGGYMDLSKWNACGIEKRDIKLPNIEGKETYISIDLSKKEDLTSVSFIVPQENDEFVVLGHSFIPEAKFHSKLKTDKVPYDVWERQGYLSTTDGEVVDYRYIQKYITDFVKEHNIIVKEVCYDNWNASQFANEMMDEGYPMVEVIQGMKTLAPPTKHFREIVYQKKIIHNDNPVINWAIGNAVVRMDHNENEMLDKRKSRDRIDPIASIIIGFSRAMNHNYNGETDFSELYQDEFLDSIGW</sequence>
<evidence type="ECO:0000313" key="3">
    <source>
        <dbReference type="EMBL" id="MFD2681207.1"/>
    </source>
</evidence>
<proteinExistence type="predicted"/>
<name>A0ABW5RRA3_9BACI</name>
<dbReference type="Pfam" id="PF20441">
    <property type="entry name" value="TerL_nuclease"/>
    <property type="match status" value="1"/>
</dbReference>
<protein>
    <submittedName>
        <fullName evidence="3">Terminase large subunit</fullName>
    </submittedName>
</protein>
<dbReference type="InterPro" id="IPR046462">
    <property type="entry name" value="TerL_nuclease"/>
</dbReference>
<dbReference type="PANTHER" id="PTHR41287:SF1">
    <property type="entry name" value="PROTEIN YMFN"/>
    <property type="match status" value="1"/>
</dbReference>
<dbReference type="InterPro" id="IPR046461">
    <property type="entry name" value="TerL_ATPase"/>
</dbReference>
<dbReference type="PANTHER" id="PTHR41287">
    <property type="match status" value="1"/>
</dbReference>